<feature type="compositionally biased region" description="Basic and acidic residues" evidence="5">
    <location>
        <begin position="152"/>
        <end position="163"/>
    </location>
</feature>
<name>A0A444UYJ5_ACIRT</name>
<keyword evidence="3" id="KW-0862">Zinc</keyword>
<feature type="domain" description="BED-type" evidence="6">
    <location>
        <begin position="8"/>
        <end position="59"/>
    </location>
</feature>
<dbReference type="AlphaFoldDB" id="A0A444UYJ5"/>
<dbReference type="SUPFAM" id="SSF57667">
    <property type="entry name" value="beta-beta-alpha zinc fingers"/>
    <property type="match status" value="1"/>
</dbReference>
<organism evidence="7 8">
    <name type="scientific">Acipenser ruthenus</name>
    <name type="common">Sterlet sturgeon</name>
    <dbReference type="NCBI Taxonomy" id="7906"/>
    <lineage>
        <taxon>Eukaryota</taxon>
        <taxon>Metazoa</taxon>
        <taxon>Chordata</taxon>
        <taxon>Craniata</taxon>
        <taxon>Vertebrata</taxon>
        <taxon>Euteleostomi</taxon>
        <taxon>Actinopterygii</taxon>
        <taxon>Chondrostei</taxon>
        <taxon>Acipenseriformes</taxon>
        <taxon>Acipenseridae</taxon>
        <taxon>Acipenser</taxon>
    </lineage>
</organism>
<dbReference type="SMART" id="SM00614">
    <property type="entry name" value="ZnF_BED"/>
    <property type="match status" value="1"/>
</dbReference>
<feature type="compositionally biased region" description="Basic residues" evidence="5">
    <location>
        <begin position="139"/>
        <end position="150"/>
    </location>
</feature>
<evidence type="ECO:0000256" key="3">
    <source>
        <dbReference type="ARBA" id="ARBA00022833"/>
    </source>
</evidence>
<feature type="region of interest" description="Disordered" evidence="5">
    <location>
        <begin position="139"/>
        <end position="163"/>
    </location>
</feature>
<sequence>MSETISSRKQSSIWCHFTPVTSSKGKCDICRNELSYRGGSTTNLHRHLKTKHPTVWPTPARTVEAGPSSEVTGNPASSTLAESARGEDQPLRPTSSGRTLQTSLTCYAMRPTAPAKQKKLDEALAKMITLLFTLHTKRTKQYRVRTKPSKRTQCEHSLKLGQG</sequence>
<keyword evidence="8" id="KW-1185">Reference proteome</keyword>
<keyword evidence="2 4" id="KW-0863">Zinc-finger</keyword>
<evidence type="ECO:0000259" key="6">
    <source>
        <dbReference type="PROSITE" id="PS50808"/>
    </source>
</evidence>
<proteinExistence type="predicted"/>
<gene>
    <name evidence="7" type="ORF">EOD39_19278</name>
</gene>
<feature type="compositionally biased region" description="Polar residues" evidence="5">
    <location>
        <begin position="69"/>
        <end position="81"/>
    </location>
</feature>
<evidence type="ECO:0000256" key="2">
    <source>
        <dbReference type="ARBA" id="ARBA00022771"/>
    </source>
</evidence>
<evidence type="ECO:0000313" key="7">
    <source>
        <dbReference type="EMBL" id="RXM93256.1"/>
    </source>
</evidence>
<evidence type="ECO:0000256" key="5">
    <source>
        <dbReference type="SAM" id="MobiDB-lite"/>
    </source>
</evidence>
<dbReference type="Proteomes" id="UP000289886">
    <property type="component" value="Unassembled WGS sequence"/>
</dbReference>
<dbReference type="EMBL" id="SCEB01004916">
    <property type="protein sequence ID" value="RXM93256.1"/>
    <property type="molecule type" value="Genomic_DNA"/>
</dbReference>
<feature type="region of interest" description="Disordered" evidence="5">
    <location>
        <begin position="54"/>
        <end position="99"/>
    </location>
</feature>
<dbReference type="InterPro" id="IPR003656">
    <property type="entry name" value="Znf_BED"/>
</dbReference>
<dbReference type="Pfam" id="PF02892">
    <property type="entry name" value="zf-BED"/>
    <property type="match status" value="1"/>
</dbReference>
<evidence type="ECO:0000313" key="8">
    <source>
        <dbReference type="Proteomes" id="UP000289886"/>
    </source>
</evidence>
<comment type="caution">
    <text evidence="7">The sequence shown here is derived from an EMBL/GenBank/DDBJ whole genome shotgun (WGS) entry which is preliminary data.</text>
</comment>
<accession>A0A444UYJ5</accession>
<keyword evidence="1" id="KW-0479">Metal-binding</keyword>
<evidence type="ECO:0000256" key="1">
    <source>
        <dbReference type="ARBA" id="ARBA00022723"/>
    </source>
</evidence>
<reference evidence="7 8" key="1">
    <citation type="submission" date="2019-01" db="EMBL/GenBank/DDBJ databases">
        <title>Draft Genome and Complete Hox-Cluster Characterization of the Sterlet Sturgeon (Acipenser ruthenus).</title>
        <authorList>
            <person name="Wei Q."/>
        </authorList>
    </citation>
    <scope>NUCLEOTIDE SEQUENCE [LARGE SCALE GENOMIC DNA]</scope>
    <source>
        <strain evidence="7">WHYD16114868_AA</strain>
        <tissue evidence="7">Blood</tissue>
    </source>
</reference>
<dbReference type="InterPro" id="IPR036236">
    <property type="entry name" value="Znf_C2H2_sf"/>
</dbReference>
<dbReference type="PROSITE" id="PS50808">
    <property type="entry name" value="ZF_BED"/>
    <property type="match status" value="1"/>
</dbReference>
<dbReference type="GO" id="GO:0003677">
    <property type="term" value="F:DNA binding"/>
    <property type="evidence" value="ECO:0007669"/>
    <property type="project" value="InterPro"/>
</dbReference>
<dbReference type="GO" id="GO:0008270">
    <property type="term" value="F:zinc ion binding"/>
    <property type="evidence" value="ECO:0007669"/>
    <property type="project" value="UniProtKB-KW"/>
</dbReference>
<protein>
    <recommendedName>
        <fullName evidence="6">BED-type domain-containing protein</fullName>
    </recommendedName>
</protein>
<evidence type="ECO:0000256" key="4">
    <source>
        <dbReference type="PROSITE-ProRule" id="PRU00027"/>
    </source>
</evidence>